<accession>Q94I47</accession>
<reference evidence="2" key="2">
    <citation type="journal article" date="2008" name="Nucleic Acids Res.">
        <title>The rice annotation project database (RAP-DB): 2008 update.</title>
        <authorList>
            <consortium name="The rice annotation project (RAP)"/>
        </authorList>
    </citation>
    <scope>GENOME REANNOTATION</scope>
    <source>
        <strain evidence="2">cv. Nipponbare</strain>
    </source>
</reference>
<dbReference type="PANTHER" id="PTHR33018:SF19">
    <property type="entry name" value="OS12G0558775 PROTEIN"/>
    <property type="match status" value="1"/>
</dbReference>
<proteinExistence type="predicted"/>
<dbReference type="Proteomes" id="UP000000763">
    <property type="component" value="Chromosome 10"/>
</dbReference>
<evidence type="ECO:0000313" key="1">
    <source>
        <dbReference type="EMBL" id="AAK50402.1"/>
    </source>
</evidence>
<reference evidence="2" key="1">
    <citation type="journal article" date="2005" name="Nature">
        <title>The map-based sequence of the rice genome.</title>
        <authorList>
            <consortium name="International rice genome sequencing project (IRGSP)"/>
            <person name="Matsumoto T."/>
            <person name="Wu J."/>
            <person name="Kanamori H."/>
            <person name="Katayose Y."/>
            <person name="Fujisawa M."/>
            <person name="Namiki N."/>
            <person name="Mizuno H."/>
            <person name="Yamamoto K."/>
            <person name="Antonio B.A."/>
            <person name="Baba T."/>
            <person name="Sakata K."/>
            <person name="Nagamura Y."/>
            <person name="Aoki H."/>
            <person name="Arikawa K."/>
            <person name="Arita K."/>
            <person name="Bito T."/>
            <person name="Chiden Y."/>
            <person name="Fujitsuka N."/>
            <person name="Fukunaka R."/>
            <person name="Hamada M."/>
            <person name="Harada C."/>
            <person name="Hayashi A."/>
            <person name="Hijishita S."/>
            <person name="Honda M."/>
            <person name="Hosokawa S."/>
            <person name="Ichikawa Y."/>
            <person name="Idonuma A."/>
            <person name="Iijima M."/>
            <person name="Ikeda M."/>
            <person name="Ikeno M."/>
            <person name="Ito K."/>
            <person name="Ito S."/>
            <person name="Ito T."/>
            <person name="Ito Y."/>
            <person name="Ito Y."/>
            <person name="Iwabuchi A."/>
            <person name="Kamiya K."/>
            <person name="Karasawa W."/>
            <person name="Kurita K."/>
            <person name="Katagiri S."/>
            <person name="Kikuta A."/>
            <person name="Kobayashi H."/>
            <person name="Kobayashi N."/>
            <person name="Machita K."/>
            <person name="Maehara T."/>
            <person name="Masukawa M."/>
            <person name="Mizubayashi T."/>
            <person name="Mukai Y."/>
            <person name="Nagasaki H."/>
            <person name="Nagata Y."/>
            <person name="Naito S."/>
            <person name="Nakashima M."/>
            <person name="Nakama Y."/>
            <person name="Nakamichi Y."/>
            <person name="Nakamura M."/>
            <person name="Meguro A."/>
            <person name="Negishi M."/>
            <person name="Ohta I."/>
            <person name="Ohta T."/>
            <person name="Okamoto M."/>
            <person name="Ono N."/>
            <person name="Saji S."/>
            <person name="Sakaguchi M."/>
            <person name="Sakai K."/>
            <person name="Shibata M."/>
            <person name="Shimokawa T."/>
            <person name="Song J."/>
            <person name="Takazaki Y."/>
            <person name="Terasawa K."/>
            <person name="Tsugane M."/>
            <person name="Tsuji K."/>
            <person name="Ueda S."/>
            <person name="Waki K."/>
            <person name="Yamagata H."/>
            <person name="Yamamoto M."/>
            <person name="Yamamoto S."/>
            <person name="Yamane H."/>
            <person name="Yoshiki S."/>
            <person name="Yoshihara R."/>
            <person name="Yukawa K."/>
            <person name="Zhong H."/>
            <person name="Yano M."/>
            <person name="Yuan Q."/>
            <person name="Ouyang S."/>
            <person name="Liu J."/>
            <person name="Jones K.M."/>
            <person name="Gansberger K."/>
            <person name="Moffat K."/>
            <person name="Hill J."/>
            <person name="Bera J."/>
            <person name="Fadrosh D."/>
            <person name="Jin S."/>
            <person name="Johri S."/>
            <person name="Kim M."/>
            <person name="Overton L."/>
            <person name="Reardon M."/>
            <person name="Tsitrin T."/>
            <person name="Vuong H."/>
            <person name="Weaver B."/>
            <person name="Ciecko A."/>
            <person name="Tallon L."/>
            <person name="Jackson J."/>
            <person name="Pai G."/>
            <person name="Aken S.V."/>
            <person name="Utterback T."/>
            <person name="Reidmuller S."/>
            <person name="Feldblyum T."/>
            <person name="Hsiao J."/>
            <person name="Zismann V."/>
            <person name="Iobst S."/>
            <person name="de Vazeille A.R."/>
            <person name="Buell C.R."/>
            <person name="Ying K."/>
            <person name="Li Y."/>
            <person name="Lu T."/>
            <person name="Huang Y."/>
            <person name="Zhao Q."/>
            <person name="Feng Q."/>
            <person name="Zhang L."/>
            <person name="Zhu J."/>
            <person name="Weng Q."/>
            <person name="Mu J."/>
            <person name="Lu Y."/>
            <person name="Fan D."/>
            <person name="Liu Y."/>
            <person name="Guan J."/>
            <person name="Zhang Y."/>
            <person name="Yu S."/>
            <person name="Liu X."/>
            <person name="Zhang Y."/>
            <person name="Hong G."/>
            <person name="Han B."/>
            <person name="Choisne N."/>
            <person name="Demange N."/>
            <person name="Orjeda G."/>
            <person name="Samain S."/>
            <person name="Cattolico L."/>
            <person name="Pelletier E."/>
            <person name="Couloux A."/>
            <person name="Segurens B."/>
            <person name="Wincker P."/>
            <person name="D'Hont A."/>
            <person name="Scarpelli C."/>
            <person name="Weissenbach J."/>
            <person name="Salanoubat M."/>
            <person name="Quetier F."/>
            <person name="Yu Y."/>
            <person name="Kim H.R."/>
            <person name="Rambo T."/>
            <person name="Currie J."/>
            <person name="Collura K."/>
            <person name="Luo M."/>
            <person name="Yang T."/>
            <person name="Ammiraju J.S.S."/>
            <person name="Engler F."/>
            <person name="Soderlund C."/>
            <person name="Wing R.A."/>
            <person name="Palmer L.E."/>
            <person name="de la Bastide M."/>
            <person name="Spiegel L."/>
            <person name="Nascimento L."/>
            <person name="Zutavern T."/>
            <person name="O'Shaughnessy A."/>
            <person name="Dike S."/>
            <person name="Dedhia N."/>
            <person name="Preston R."/>
            <person name="Balija V."/>
            <person name="McCombie W.R."/>
            <person name="Chow T."/>
            <person name="Chen H."/>
            <person name="Chung M."/>
            <person name="Chen C."/>
            <person name="Shaw J."/>
            <person name="Wu H."/>
            <person name="Hsiao K."/>
            <person name="Chao Y."/>
            <person name="Chu M."/>
            <person name="Cheng C."/>
            <person name="Hour A."/>
            <person name="Lee P."/>
            <person name="Lin S."/>
            <person name="Lin Y."/>
            <person name="Liou J."/>
            <person name="Liu S."/>
            <person name="Hsing Y."/>
            <person name="Raghuvanshi S."/>
            <person name="Mohanty A."/>
            <person name="Bharti A.K."/>
            <person name="Gaur A."/>
            <person name="Gupta V."/>
            <person name="Kumar D."/>
            <person name="Ravi V."/>
            <person name="Vij S."/>
            <person name="Kapur A."/>
            <person name="Khurana P."/>
            <person name="Khurana P."/>
            <person name="Khurana J.P."/>
            <person name="Tyagi A.K."/>
            <person name="Gaikwad K."/>
            <person name="Singh A."/>
            <person name="Dalal V."/>
            <person name="Srivastava S."/>
            <person name="Dixit A."/>
            <person name="Pal A.K."/>
            <person name="Ghazi I.A."/>
            <person name="Yadav M."/>
            <person name="Pandit A."/>
            <person name="Bhargava A."/>
            <person name="Sureshbabu K."/>
            <person name="Batra K."/>
            <person name="Sharma T.R."/>
            <person name="Mohapatra T."/>
            <person name="Singh N.K."/>
            <person name="Messing J."/>
            <person name="Nelson A.B."/>
            <person name="Fuks G."/>
            <person name="Kavchok S."/>
            <person name="Keizer G."/>
            <person name="Linton E."/>
            <person name="Llaca V."/>
            <person name="Song R."/>
            <person name="Tanyolac B."/>
            <person name="Young S."/>
            <person name="Ho-Il K."/>
            <person name="Hahn J.H."/>
            <person name="Sangsakoo G."/>
            <person name="Vanavichit A."/>
            <person name="de Mattos Luiz.A.T."/>
            <person name="Zimmer P.D."/>
            <person name="Malone G."/>
            <person name="Dellagostin O."/>
            <person name="de Oliveira A.C."/>
            <person name="Bevan M."/>
            <person name="Bancroft I."/>
            <person name="Minx P."/>
            <person name="Cordum H."/>
            <person name="Wilson R."/>
            <person name="Cheng Z."/>
            <person name="Jin W."/>
            <person name="Jiang J."/>
            <person name="Leong S.A."/>
            <person name="Iwama H."/>
            <person name="Gojobori T."/>
            <person name="Itoh T."/>
            <person name="Niimura Y."/>
            <person name="Fujii Y."/>
            <person name="Habara T."/>
            <person name="Sakai H."/>
            <person name="Sato Y."/>
            <person name="Wilson G."/>
            <person name="Kumar K."/>
            <person name="McCouch S."/>
            <person name="Juretic N."/>
            <person name="Hoen D."/>
            <person name="Wright S."/>
            <person name="Bruskiewich R."/>
            <person name="Bureau T."/>
            <person name="Miyao A."/>
            <person name="Hirochika H."/>
            <person name="Nishikawa T."/>
            <person name="Kadowaki K."/>
            <person name="Sugiura M."/>
            <person name="Burr B."/>
            <person name="Sasaki T."/>
        </authorList>
    </citation>
    <scope>NUCLEOTIDE SEQUENCE [LARGE SCALE GENOMIC DNA]</scope>
    <source>
        <strain evidence="2">cv. Nipponbare</strain>
    </source>
</reference>
<dbReference type="AlphaFoldDB" id="Q94I47"/>
<sequence>MLALIARAIEMGYLFRRTRQKRERYNCLNRAPSLIGNDGYPKLGSYRAQVIPYRLYQPSASSTLINFILYFQPKWYPVDAQSDYGFSSIQHQIRFDLLPSSPNMMPNSVVNNQILHEGCHTIRIPPALHEGRLIGKGTVGKKRFYDDDYKAVAEAHSSVLQQLAILELYIDEKHKNEIRACNPRRSATWISKEQKHKFPELLKDQNLSFGESLEEKNIAEAGKWPNLPRDLMAMYGINGYMFYMKGKDEKSAAQNSAYDGHVDQWRATKETFAAEGKPLLVQPLNPRTRNWIVEKEKIGEFVARREHDELTAALGTAEHSGRESKSYKKRDTYNTKLREKKVTQQVTQQFYRLAAQHPQAFPYLTPQAEQTVQIPSSIGSIETTSYSVDLITGPTPCNLVVPIGKA</sequence>
<organism evidence="1 2">
    <name type="scientific">Oryza sativa subsp. japonica</name>
    <name type="common">Rice</name>
    <dbReference type="NCBI Taxonomy" id="39947"/>
    <lineage>
        <taxon>Eukaryota</taxon>
        <taxon>Viridiplantae</taxon>
        <taxon>Streptophyta</taxon>
        <taxon>Embryophyta</taxon>
        <taxon>Tracheophyta</taxon>
        <taxon>Spermatophyta</taxon>
        <taxon>Magnoliopsida</taxon>
        <taxon>Liliopsida</taxon>
        <taxon>Poales</taxon>
        <taxon>Poaceae</taxon>
        <taxon>BOP clade</taxon>
        <taxon>Oryzoideae</taxon>
        <taxon>Oryzeae</taxon>
        <taxon>Oryzinae</taxon>
        <taxon>Oryza</taxon>
        <taxon>Oryza sativa</taxon>
    </lineage>
</organism>
<dbReference type="PANTHER" id="PTHR33018">
    <property type="entry name" value="OS10G0338966 PROTEIN-RELATED"/>
    <property type="match status" value="1"/>
</dbReference>
<protein>
    <submittedName>
        <fullName evidence="1">Retroelement</fullName>
    </submittedName>
</protein>
<name>Q94I47_ORYSJ</name>
<evidence type="ECO:0000313" key="2">
    <source>
        <dbReference type="Proteomes" id="UP000000763"/>
    </source>
</evidence>
<dbReference type="EMBL" id="AC021891">
    <property type="protein sequence ID" value="AAK50402.1"/>
    <property type="molecule type" value="Genomic_DNA"/>
</dbReference>
<gene>
    <name evidence="1" type="primary">OSJNBa0050N08.3</name>
</gene>